<evidence type="ECO:0000256" key="10">
    <source>
        <dbReference type="SAM" id="MobiDB-lite"/>
    </source>
</evidence>
<dbReference type="GO" id="GO:0050793">
    <property type="term" value="P:regulation of developmental process"/>
    <property type="evidence" value="ECO:0007669"/>
    <property type="project" value="TreeGrafter"/>
</dbReference>
<proteinExistence type="predicted"/>
<evidence type="ECO:0000259" key="11">
    <source>
        <dbReference type="PROSITE" id="PS51523"/>
    </source>
</evidence>
<evidence type="ECO:0000256" key="8">
    <source>
        <dbReference type="ARBA" id="ARBA00023163"/>
    </source>
</evidence>
<evidence type="ECO:0000313" key="13">
    <source>
        <dbReference type="Proteomes" id="UP000825935"/>
    </source>
</evidence>
<keyword evidence="7" id="KW-0371">Homeobox</keyword>
<evidence type="ECO:0000313" key="12">
    <source>
        <dbReference type="EMBL" id="KAH7306743.1"/>
    </source>
</evidence>
<comment type="caution">
    <text evidence="12">The sequence shown here is derived from an EMBL/GenBank/DDBJ whole genome shotgun (WGS) entry which is preliminary data.</text>
</comment>
<evidence type="ECO:0000256" key="5">
    <source>
        <dbReference type="ARBA" id="ARBA00023015"/>
    </source>
</evidence>
<keyword evidence="6" id="KW-0238">DNA-binding</keyword>
<dbReference type="Pfam" id="PF04770">
    <property type="entry name" value="ZF-HD_dimer"/>
    <property type="match status" value="1"/>
</dbReference>
<dbReference type="AlphaFoldDB" id="A0A8T2S5M1"/>
<evidence type="ECO:0000256" key="1">
    <source>
        <dbReference type="ARBA" id="ARBA00004123"/>
    </source>
</evidence>
<keyword evidence="8" id="KW-0804">Transcription</keyword>
<accession>A0A8T2S5M1</accession>
<dbReference type="PANTHER" id="PTHR31948:SF140">
    <property type="entry name" value="ZINC-FINGER HOMEODOMAIN PROTEIN 2"/>
    <property type="match status" value="1"/>
</dbReference>
<name>A0A8T2S5M1_CERRI</name>
<dbReference type="SUPFAM" id="SSF46689">
    <property type="entry name" value="Homeodomain-like"/>
    <property type="match status" value="1"/>
</dbReference>
<reference evidence="12" key="1">
    <citation type="submission" date="2021-08" db="EMBL/GenBank/DDBJ databases">
        <title>WGS assembly of Ceratopteris richardii.</title>
        <authorList>
            <person name="Marchant D.B."/>
            <person name="Chen G."/>
            <person name="Jenkins J."/>
            <person name="Shu S."/>
            <person name="Leebens-Mack J."/>
            <person name="Grimwood J."/>
            <person name="Schmutz J."/>
            <person name="Soltis P."/>
            <person name="Soltis D."/>
            <person name="Chen Z.-H."/>
        </authorList>
    </citation>
    <scope>NUCLEOTIDE SEQUENCE</scope>
    <source>
        <strain evidence="12">Whitten #5841</strain>
        <tissue evidence="12">Leaf</tissue>
    </source>
</reference>
<feature type="domain" description="ZF-HD dimerization-type" evidence="11">
    <location>
        <begin position="90"/>
        <end position="138"/>
    </location>
</feature>
<dbReference type="EMBL" id="CM035427">
    <property type="protein sequence ID" value="KAH7306743.1"/>
    <property type="molecule type" value="Genomic_DNA"/>
</dbReference>
<dbReference type="NCBIfam" id="TIGR01565">
    <property type="entry name" value="homeo_ZF_HD"/>
    <property type="match status" value="1"/>
</dbReference>
<dbReference type="InterPro" id="IPR006456">
    <property type="entry name" value="ZF_HD_homeobox_Cys/His_dimer"/>
</dbReference>
<dbReference type="OrthoDB" id="1910053at2759"/>
<dbReference type="GO" id="GO:0008270">
    <property type="term" value="F:zinc ion binding"/>
    <property type="evidence" value="ECO:0007669"/>
    <property type="project" value="UniProtKB-KW"/>
</dbReference>
<dbReference type="GO" id="GO:0005634">
    <property type="term" value="C:nucleus"/>
    <property type="evidence" value="ECO:0007669"/>
    <property type="project" value="UniProtKB-SubCell"/>
</dbReference>
<keyword evidence="4" id="KW-0862">Zinc</keyword>
<evidence type="ECO:0000256" key="3">
    <source>
        <dbReference type="ARBA" id="ARBA00022771"/>
    </source>
</evidence>
<keyword evidence="13" id="KW-1185">Reference proteome</keyword>
<dbReference type="PANTHER" id="PTHR31948">
    <property type="entry name" value="ZINC-FINGER HOMEODOMAIN PROTEIN 2"/>
    <property type="match status" value="1"/>
</dbReference>
<dbReference type="InterPro" id="IPR009057">
    <property type="entry name" value="Homeodomain-like_sf"/>
</dbReference>
<protein>
    <recommendedName>
        <fullName evidence="11">ZF-HD dimerization-type domain-containing protein</fullName>
    </recommendedName>
</protein>
<evidence type="ECO:0000256" key="6">
    <source>
        <dbReference type="ARBA" id="ARBA00023125"/>
    </source>
</evidence>
<keyword evidence="5" id="KW-0805">Transcription regulation</keyword>
<keyword evidence="2" id="KW-0479">Metal-binding</keyword>
<dbReference type="NCBIfam" id="TIGR01566">
    <property type="entry name" value="ZF_HD_prot_N"/>
    <property type="match status" value="1"/>
</dbReference>
<keyword evidence="9" id="KW-0539">Nucleus</keyword>
<evidence type="ECO:0000256" key="7">
    <source>
        <dbReference type="ARBA" id="ARBA00023155"/>
    </source>
</evidence>
<dbReference type="PROSITE" id="PS51523">
    <property type="entry name" value="ZF_HD_DIMER"/>
    <property type="match status" value="1"/>
</dbReference>
<feature type="region of interest" description="Disordered" evidence="10">
    <location>
        <begin position="51"/>
        <end position="75"/>
    </location>
</feature>
<evidence type="ECO:0000256" key="9">
    <source>
        <dbReference type="ARBA" id="ARBA00023242"/>
    </source>
</evidence>
<keyword evidence="3" id="KW-0863">Zinc-finger</keyword>
<gene>
    <name evidence="12" type="ORF">KP509_22G027800</name>
</gene>
<evidence type="ECO:0000256" key="4">
    <source>
        <dbReference type="ARBA" id="ARBA00022833"/>
    </source>
</evidence>
<dbReference type="Proteomes" id="UP000825935">
    <property type="component" value="Chromosome 22"/>
</dbReference>
<dbReference type="InterPro" id="IPR006455">
    <property type="entry name" value="Homeodomain_ZF_HD"/>
</dbReference>
<dbReference type="GO" id="GO:0003700">
    <property type="term" value="F:DNA-binding transcription factor activity"/>
    <property type="evidence" value="ECO:0007669"/>
    <property type="project" value="TreeGrafter"/>
</dbReference>
<evidence type="ECO:0000256" key="2">
    <source>
        <dbReference type="ARBA" id="ARBA00022723"/>
    </source>
</evidence>
<dbReference type="GO" id="GO:0000976">
    <property type="term" value="F:transcription cis-regulatory region binding"/>
    <property type="evidence" value="ECO:0007669"/>
    <property type="project" value="TreeGrafter"/>
</dbReference>
<organism evidence="12 13">
    <name type="scientific">Ceratopteris richardii</name>
    <name type="common">Triangle waterfern</name>
    <dbReference type="NCBI Taxonomy" id="49495"/>
    <lineage>
        <taxon>Eukaryota</taxon>
        <taxon>Viridiplantae</taxon>
        <taxon>Streptophyta</taxon>
        <taxon>Embryophyta</taxon>
        <taxon>Tracheophyta</taxon>
        <taxon>Polypodiopsida</taxon>
        <taxon>Polypodiidae</taxon>
        <taxon>Polypodiales</taxon>
        <taxon>Pteridineae</taxon>
        <taxon>Pteridaceae</taxon>
        <taxon>Parkerioideae</taxon>
        <taxon>Ceratopteris</taxon>
    </lineage>
</organism>
<sequence>MEKKMILEFCSHARPISEPGATRFLHVGSAASLSPEVNDSLDPKNRMLLTQHSISDGNHSRPSKESYNEFDEGDVNDAVDAPDKVMLIRYEKCLKNHAASIGGQIVDGCGEFIPSGNEGSEAFKCAACSCHRSFHRKQVKGGDKVQICVLCRNETERPMFSAHETIRPSWTDDGMMFPASLCGSNGHGALTLHKKKRHRTTFSLEQKERMFYFAEGLGWKILKQDEESVQNFCDDVGVPRRNFKVWMHNHKHVMKSK</sequence>
<dbReference type="Gene3D" id="1.10.10.60">
    <property type="entry name" value="Homeodomain-like"/>
    <property type="match status" value="1"/>
</dbReference>
<comment type="subcellular location">
    <subcellularLocation>
        <location evidence="1">Nucleus</location>
    </subcellularLocation>
</comment>
<feature type="compositionally biased region" description="Basic and acidic residues" evidence="10">
    <location>
        <begin position="58"/>
        <end position="67"/>
    </location>
</feature>